<protein>
    <submittedName>
        <fullName evidence="2">Uncharacterized protein</fullName>
    </submittedName>
</protein>
<proteinExistence type="predicted"/>
<evidence type="ECO:0000256" key="1">
    <source>
        <dbReference type="SAM" id="MobiDB-lite"/>
    </source>
</evidence>
<evidence type="ECO:0000313" key="2">
    <source>
        <dbReference type="EMBL" id="MBE2999149.1"/>
    </source>
</evidence>
<dbReference type="EMBL" id="JADBGI010000008">
    <property type="protein sequence ID" value="MBE2999149.1"/>
    <property type="molecule type" value="Genomic_DNA"/>
</dbReference>
<dbReference type="Proteomes" id="UP000806528">
    <property type="component" value="Unassembled WGS sequence"/>
</dbReference>
<name>A0ABR9P5P6_9ACTN</name>
<gene>
    <name evidence="2" type="ORF">IDM40_10605</name>
</gene>
<accession>A0ABR9P5P6</accession>
<evidence type="ECO:0000313" key="3">
    <source>
        <dbReference type="Proteomes" id="UP000806528"/>
    </source>
</evidence>
<feature type="compositionally biased region" description="Basic and acidic residues" evidence="1">
    <location>
        <begin position="72"/>
        <end position="84"/>
    </location>
</feature>
<dbReference type="RefSeq" id="WP_193121787.1">
    <property type="nucleotide sequence ID" value="NZ_JADBGI010000008.1"/>
</dbReference>
<comment type="caution">
    <text evidence="2">The sequence shown here is derived from an EMBL/GenBank/DDBJ whole genome shotgun (WGS) entry which is preliminary data.</text>
</comment>
<reference evidence="2 3" key="1">
    <citation type="submission" date="2020-09" db="EMBL/GenBank/DDBJ databases">
        <title>Diversity and distribution of actinomycetes associated with coral in the coast of Hainan.</title>
        <authorList>
            <person name="Li F."/>
        </authorList>
    </citation>
    <scope>NUCLEOTIDE SEQUENCE [LARGE SCALE GENOMIC DNA]</scope>
    <source>
        <strain evidence="2 3">HNM0947</strain>
    </source>
</reference>
<feature type="region of interest" description="Disordered" evidence="1">
    <location>
        <begin position="72"/>
        <end position="101"/>
    </location>
</feature>
<sequence length="308" mass="33234">MPSDSIHSEIERRLQEDVARIDALGRDGVDVGPGSTPQDAVATLRGSADHLGFASPIDAATHVKRHLDELPAAERTEGTPEHAYHASASRTVREGSWHIDGAGTDGPELVFDRVAADPPLAGVTLRTRVAVDSEGQSHLTGHGWPAVPSVPVHSFTGTAEERFRQAHADLTDRAVPFDRGMLMLWGVRLASDEPVGEKEPRVQIAENAVYRREELLAHFSRAGLLAEQAGGASWYAACLYRSELENLFERFLGAVTFSLVTPESIGELDDELAEQLPHAGSNGFALPGAVPPGVPDGHWWWRAPFEGA</sequence>
<organism evidence="2 3">
    <name type="scientific">Nocardiopsis coralli</name>
    <dbReference type="NCBI Taxonomy" id="2772213"/>
    <lineage>
        <taxon>Bacteria</taxon>
        <taxon>Bacillati</taxon>
        <taxon>Actinomycetota</taxon>
        <taxon>Actinomycetes</taxon>
        <taxon>Streptosporangiales</taxon>
        <taxon>Nocardiopsidaceae</taxon>
        <taxon>Nocardiopsis</taxon>
    </lineage>
</organism>
<keyword evidence="3" id="KW-1185">Reference proteome</keyword>